<dbReference type="EMBL" id="JBHMBH010000038">
    <property type="protein sequence ID" value="MFB9715732.1"/>
    <property type="molecule type" value="Genomic_DNA"/>
</dbReference>
<dbReference type="InterPro" id="IPR054188">
    <property type="entry name" value="DUF6893"/>
</dbReference>
<keyword evidence="2" id="KW-1185">Reference proteome</keyword>
<evidence type="ECO:0000313" key="2">
    <source>
        <dbReference type="Proteomes" id="UP001589536"/>
    </source>
</evidence>
<gene>
    <name evidence="1" type="ORF">ACFFPI_16660</name>
</gene>
<comment type="caution">
    <text evidence="1">The sequence shown here is derived from an EMBL/GenBank/DDBJ whole genome shotgun (WGS) entry which is preliminary data.</text>
</comment>
<dbReference type="RefSeq" id="WP_376954864.1">
    <property type="nucleotide sequence ID" value="NZ_BAABED010000001.1"/>
</dbReference>
<dbReference type="Proteomes" id="UP001589536">
    <property type="component" value="Unassembled WGS sequence"/>
</dbReference>
<sequence length="39" mass="4374">MRVIGMATVWLLAAVGLGAVYVGLRSIPDIQRYIKVRRM</sequence>
<organism evidence="1 2">
    <name type="scientific">Arthrobacter methylotrophus</name>
    <dbReference type="NCBI Taxonomy" id="121291"/>
    <lineage>
        <taxon>Bacteria</taxon>
        <taxon>Bacillati</taxon>
        <taxon>Actinomycetota</taxon>
        <taxon>Actinomycetes</taxon>
        <taxon>Micrococcales</taxon>
        <taxon>Micrococcaceae</taxon>
        <taxon>Arthrobacter</taxon>
    </lineage>
</organism>
<protein>
    <submittedName>
        <fullName evidence="1">DUF6893 family small protein</fullName>
    </submittedName>
</protein>
<dbReference type="Pfam" id="PF21833">
    <property type="entry name" value="DUF6893"/>
    <property type="match status" value="1"/>
</dbReference>
<reference evidence="1 2" key="1">
    <citation type="submission" date="2024-09" db="EMBL/GenBank/DDBJ databases">
        <authorList>
            <person name="Sun Q."/>
            <person name="Mori K."/>
        </authorList>
    </citation>
    <scope>NUCLEOTIDE SEQUENCE [LARGE SCALE GENOMIC DNA]</scope>
    <source>
        <strain evidence="1 2">JCM 13519</strain>
    </source>
</reference>
<name>A0ABV5UU70_9MICC</name>
<proteinExistence type="predicted"/>
<evidence type="ECO:0000313" key="1">
    <source>
        <dbReference type="EMBL" id="MFB9715732.1"/>
    </source>
</evidence>
<accession>A0ABV5UU70</accession>